<dbReference type="AlphaFoldDB" id="A0A1G9UAD9"/>
<evidence type="ECO:0000313" key="2">
    <source>
        <dbReference type="Proteomes" id="UP000198704"/>
    </source>
</evidence>
<protein>
    <submittedName>
        <fullName evidence="1">Uncharacterized protein</fullName>
    </submittedName>
</protein>
<reference evidence="2" key="1">
    <citation type="submission" date="2016-10" db="EMBL/GenBank/DDBJ databases">
        <authorList>
            <person name="Varghese N."/>
            <person name="Submissions S."/>
        </authorList>
    </citation>
    <scope>NUCLEOTIDE SEQUENCE [LARGE SCALE GENOMIC DNA]</scope>
    <source>
        <strain evidence="2">BL47</strain>
    </source>
</reference>
<keyword evidence="2" id="KW-1185">Reference proteome</keyword>
<dbReference type="STRING" id="582672.SAMN05216360_102465"/>
<proteinExistence type="predicted"/>
<accession>A0A1G9UAD9</accession>
<dbReference type="EMBL" id="FNHS01000002">
    <property type="protein sequence ID" value="SDM56783.1"/>
    <property type="molecule type" value="Genomic_DNA"/>
</dbReference>
<gene>
    <name evidence="1" type="ORF">SAMN05216360_102465</name>
</gene>
<organism evidence="1 2">
    <name type="scientific">Methylobacterium phyllostachyos</name>
    <dbReference type="NCBI Taxonomy" id="582672"/>
    <lineage>
        <taxon>Bacteria</taxon>
        <taxon>Pseudomonadati</taxon>
        <taxon>Pseudomonadota</taxon>
        <taxon>Alphaproteobacteria</taxon>
        <taxon>Hyphomicrobiales</taxon>
        <taxon>Methylobacteriaceae</taxon>
        <taxon>Methylobacterium</taxon>
    </lineage>
</organism>
<name>A0A1G9UAD9_9HYPH</name>
<dbReference type="Proteomes" id="UP000198704">
    <property type="component" value="Unassembled WGS sequence"/>
</dbReference>
<sequence length="63" mass="6870">MTTWTGHTLSEMDALDQGEAAHALGILHGHRRQLPDPLCVLLFGSAPTRRRRPIAEDAPSLAL</sequence>
<evidence type="ECO:0000313" key="1">
    <source>
        <dbReference type="EMBL" id="SDM56783.1"/>
    </source>
</evidence>